<accession>A0A1T4LDD7</accession>
<keyword evidence="5" id="KW-1185">Reference proteome</keyword>
<sequence length="470" mass="52444">MANPTISTLLEKNIKFLENLFSPSSDLQIRTFHTRHGKGALVFFESLVTKKTVSDQVLAPLLLHLPKLEMINYESLLTIHALEKYDSWQEAIPALLNGSCLLLLQNQRSCYGLEVKGYPDRQVTEPESETVVRGPREGFVENLLTNISLIRRRLNTVDLKVELMEIGDLAPTKVAVIYLTSTTRTDLVLEVKKRLQAIKLPTVLESGYLEEFIEDNKYSVFPQIAHTERPDRVVANLLEGRVAILCDGTPFVLIIPTTFNQFWQANEDYYERYPIASLIRTIRLASLLLSLLLPSLFVAVISFHPEMLPTVLLLNFMQQREGVPFPIFVQALIMEVSFEALREAGVRLPRAVGQAVSIVGALVIGEAAVKAGLVAPAMVIMVAVTGIASFAAGNYPLAIAMRLLRFPMLALAAILGLYGIMLGVIMIVLHVTSLHSFGQPYMSPIAPLNIQGLKDFILRVPIWFNRRQKT</sequence>
<dbReference type="PANTHER" id="PTHR22550">
    <property type="entry name" value="SPORE GERMINATION PROTEIN"/>
    <property type="match status" value="1"/>
</dbReference>
<dbReference type="GO" id="GO:0016020">
    <property type="term" value="C:membrane"/>
    <property type="evidence" value="ECO:0007669"/>
    <property type="project" value="InterPro"/>
</dbReference>
<comment type="similarity">
    <text evidence="1">Belongs to the GerABKA family.</text>
</comment>
<keyword evidence="3" id="KW-1133">Transmembrane helix</keyword>
<evidence type="ECO:0000256" key="3">
    <source>
        <dbReference type="SAM" id="Phobius"/>
    </source>
</evidence>
<feature type="transmembrane region" description="Helical" evidence="3">
    <location>
        <begin position="375"/>
        <end position="397"/>
    </location>
</feature>
<keyword evidence="2 3" id="KW-0472">Membrane</keyword>
<gene>
    <name evidence="4" type="ORF">SAMN02745885_00155</name>
</gene>
<name>A0A1T4LDD7_9FIRM</name>
<dbReference type="OrthoDB" id="9772630at2"/>
<evidence type="ECO:0000256" key="2">
    <source>
        <dbReference type="ARBA" id="ARBA00023136"/>
    </source>
</evidence>
<proteinExistence type="inferred from homology"/>
<feature type="transmembrane region" description="Helical" evidence="3">
    <location>
        <begin position="282"/>
        <end position="303"/>
    </location>
</feature>
<keyword evidence="3" id="KW-0812">Transmembrane</keyword>
<evidence type="ECO:0000313" key="5">
    <source>
        <dbReference type="Proteomes" id="UP000189933"/>
    </source>
</evidence>
<dbReference type="AlphaFoldDB" id="A0A1T4LDD7"/>
<organism evidence="4 5">
    <name type="scientific">Carboxydocella sporoproducens DSM 16521</name>
    <dbReference type="NCBI Taxonomy" id="1121270"/>
    <lineage>
        <taxon>Bacteria</taxon>
        <taxon>Bacillati</taxon>
        <taxon>Bacillota</taxon>
        <taxon>Clostridia</taxon>
        <taxon>Eubacteriales</taxon>
        <taxon>Clostridiales Family XVI. Incertae Sedis</taxon>
        <taxon>Carboxydocella</taxon>
    </lineage>
</organism>
<dbReference type="GO" id="GO:0009847">
    <property type="term" value="P:spore germination"/>
    <property type="evidence" value="ECO:0007669"/>
    <property type="project" value="InterPro"/>
</dbReference>
<dbReference type="RefSeq" id="WP_159071807.1">
    <property type="nucleotide sequence ID" value="NZ_FUXM01000001.1"/>
</dbReference>
<dbReference type="PANTHER" id="PTHR22550:SF5">
    <property type="entry name" value="LEUCINE ZIPPER PROTEIN 4"/>
    <property type="match status" value="1"/>
</dbReference>
<dbReference type="EMBL" id="FUXM01000001">
    <property type="protein sequence ID" value="SJZ52680.1"/>
    <property type="molecule type" value="Genomic_DNA"/>
</dbReference>
<reference evidence="5" key="1">
    <citation type="submission" date="2017-02" db="EMBL/GenBank/DDBJ databases">
        <authorList>
            <person name="Varghese N."/>
            <person name="Submissions S."/>
        </authorList>
    </citation>
    <scope>NUCLEOTIDE SEQUENCE [LARGE SCALE GENOMIC DNA]</scope>
    <source>
        <strain evidence="5">DSM 16521</strain>
    </source>
</reference>
<dbReference type="Proteomes" id="UP000189933">
    <property type="component" value="Unassembled WGS sequence"/>
</dbReference>
<protein>
    <submittedName>
        <fullName evidence="4">Spore germination protein KA</fullName>
    </submittedName>
</protein>
<evidence type="ECO:0000313" key="4">
    <source>
        <dbReference type="EMBL" id="SJZ52680.1"/>
    </source>
</evidence>
<dbReference type="PIRSF" id="PIRSF005690">
    <property type="entry name" value="GerBA"/>
    <property type="match status" value="1"/>
</dbReference>
<dbReference type="InterPro" id="IPR050768">
    <property type="entry name" value="UPF0353/GerABKA_families"/>
</dbReference>
<dbReference type="InterPro" id="IPR004995">
    <property type="entry name" value="Spore_Ger"/>
</dbReference>
<dbReference type="Pfam" id="PF03323">
    <property type="entry name" value="GerA"/>
    <property type="match status" value="1"/>
</dbReference>
<evidence type="ECO:0000256" key="1">
    <source>
        <dbReference type="ARBA" id="ARBA00005278"/>
    </source>
</evidence>
<feature type="transmembrane region" description="Helical" evidence="3">
    <location>
        <begin position="409"/>
        <end position="432"/>
    </location>
</feature>